<keyword evidence="7" id="KW-0067">ATP-binding</keyword>
<name>A0A3B6B7X4_WHEAT</name>
<dbReference type="InterPro" id="IPR015824">
    <property type="entry name" value="Phosphoglycerate_kinase_N"/>
</dbReference>
<keyword evidence="13" id="KW-1185">Reference proteome</keyword>
<dbReference type="AlphaFoldDB" id="A0A3B6B7X4"/>
<evidence type="ECO:0000313" key="12">
    <source>
        <dbReference type="EnsemblPlants" id="TraesCS2A02G539200.1"/>
    </source>
</evidence>
<dbReference type="GO" id="GO:0004618">
    <property type="term" value="F:phosphoglycerate kinase activity"/>
    <property type="evidence" value="ECO:0007669"/>
    <property type="project" value="UniProtKB-EC"/>
</dbReference>
<dbReference type="Gramene" id="TraesCS2A03G1244800.1">
    <property type="protein sequence ID" value="TraesCS2A03G1244800.1.CDS"/>
    <property type="gene ID" value="TraesCS2A03G1244800"/>
</dbReference>
<evidence type="ECO:0000256" key="7">
    <source>
        <dbReference type="ARBA" id="ARBA00022840"/>
    </source>
</evidence>
<dbReference type="OMA" id="PPRCAIH"/>
<comment type="similarity">
    <text evidence="2 9">Belongs to the phosphoglycerate kinase family.</text>
</comment>
<dbReference type="Gramene" id="TraesCS2A02G539200.1">
    <property type="protein sequence ID" value="TraesCS2A02G539200.1"/>
    <property type="gene ID" value="TraesCS2A02G539200"/>
</dbReference>
<accession>A0A3B6B7X4</accession>
<dbReference type="STRING" id="4565.A0A3B6B7X4"/>
<comment type="subunit">
    <text evidence="10">Monomer.</text>
</comment>
<keyword evidence="6 9" id="KW-0418">Kinase</keyword>
<feature type="region of interest" description="Disordered" evidence="11">
    <location>
        <begin position="32"/>
        <end position="51"/>
    </location>
</feature>
<dbReference type="PANTHER" id="PTHR11406:SF27">
    <property type="entry name" value="PHOSPHOGLYCERATE KINASE 3, CYTOSOLIC"/>
    <property type="match status" value="1"/>
</dbReference>
<evidence type="ECO:0000256" key="2">
    <source>
        <dbReference type="ARBA" id="ARBA00008982"/>
    </source>
</evidence>
<dbReference type="GO" id="GO:0005524">
    <property type="term" value="F:ATP binding"/>
    <property type="evidence" value="ECO:0007669"/>
    <property type="project" value="UniProtKB-KW"/>
</dbReference>
<dbReference type="PANTHER" id="PTHR11406">
    <property type="entry name" value="PHOSPHOGLYCERATE KINASE"/>
    <property type="match status" value="1"/>
</dbReference>
<dbReference type="SMR" id="A0A3B6B7X4"/>
<reference evidence="12" key="2">
    <citation type="submission" date="2018-10" db="UniProtKB">
        <authorList>
            <consortium name="EnsemblPlants"/>
        </authorList>
    </citation>
    <scope>IDENTIFICATION</scope>
</reference>
<dbReference type="Gene3D" id="3.40.50.1260">
    <property type="entry name" value="Phosphoglycerate kinase, N-terminal domain"/>
    <property type="match status" value="1"/>
</dbReference>
<dbReference type="Pfam" id="PF00162">
    <property type="entry name" value="PGK"/>
    <property type="match status" value="1"/>
</dbReference>
<dbReference type="InterPro" id="IPR036043">
    <property type="entry name" value="Phosphoglycerate_kinase_sf"/>
</dbReference>
<evidence type="ECO:0000256" key="11">
    <source>
        <dbReference type="SAM" id="MobiDB-lite"/>
    </source>
</evidence>
<dbReference type="PaxDb" id="4565-Traes_2AS_FE1AB0118.5"/>
<reference evidence="12" key="1">
    <citation type="submission" date="2018-08" db="EMBL/GenBank/DDBJ databases">
        <authorList>
            <person name="Rossello M."/>
        </authorList>
    </citation>
    <scope>NUCLEOTIDE SEQUENCE [LARGE SCALE GENOMIC DNA]</scope>
    <source>
        <strain evidence="12">cv. Chinese Spring</strain>
    </source>
</reference>
<dbReference type="SUPFAM" id="SSF53748">
    <property type="entry name" value="Phosphoglycerate kinase"/>
    <property type="match status" value="1"/>
</dbReference>
<comment type="cofactor">
    <cofactor evidence="1">
        <name>Mg(2+)</name>
        <dbReference type="ChEBI" id="CHEBI:18420"/>
    </cofactor>
</comment>
<keyword evidence="8" id="KW-0460">Magnesium</keyword>
<dbReference type="EnsemblPlants" id="TraesCS2A02G539200.1">
    <property type="protein sequence ID" value="TraesCS2A02G539200.1"/>
    <property type="gene ID" value="TraesCS2A02G539200"/>
</dbReference>
<comment type="catalytic activity">
    <reaction evidence="9">
        <text>(2R)-3-phosphoglycerate + ATP = (2R)-3-phospho-glyceroyl phosphate + ADP</text>
        <dbReference type="Rhea" id="RHEA:14801"/>
        <dbReference type="ChEBI" id="CHEBI:30616"/>
        <dbReference type="ChEBI" id="CHEBI:57604"/>
        <dbReference type="ChEBI" id="CHEBI:58272"/>
        <dbReference type="ChEBI" id="CHEBI:456216"/>
        <dbReference type="EC" id="2.7.2.3"/>
    </reaction>
</comment>
<evidence type="ECO:0000313" key="13">
    <source>
        <dbReference type="Proteomes" id="UP000019116"/>
    </source>
</evidence>
<evidence type="ECO:0000256" key="8">
    <source>
        <dbReference type="ARBA" id="ARBA00022842"/>
    </source>
</evidence>
<keyword evidence="5" id="KW-0547">Nucleotide-binding</keyword>
<dbReference type="Proteomes" id="UP000019116">
    <property type="component" value="Chromosome 2A"/>
</dbReference>
<evidence type="ECO:0000256" key="4">
    <source>
        <dbReference type="ARBA" id="ARBA00022679"/>
    </source>
</evidence>
<proteinExistence type="inferred from homology"/>
<evidence type="ECO:0000256" key="5">
    <source>
        <dbReference type="ARBA" id="ARBA00022741"/>
    </source>
</evidence>
<keyword evidence="4 9" id="KW-0808">Transferase</keyword>
<evidence type="ECO:0000256" key="6">
    <source>
        <dbReference type="ARBA" id="ARBA00022777"/>
    </source>
</evidence>
<protein>
    <recommendedName>
        <fullName evidence="3 9">Phosphoglycerate kinase</fullName>
        <ecNumber evidence="3 9">2.7.2.3</ecNumber>
    </recommendedName>
</protein>
<evidence type="ECO:0000256" key="10">
    <source>
        <dbReference type="RuleBase" id="RU000696"/>
    </source>
</evidence>
<evidence type="ECO:0000256" key="9">
    <source>
        <dbReference type="RuleBase" id="RU000532"/>
    </source>
</evidence>
<dbReference type="EC" id="2.7.2.3" evidence="3 9"/>
<sequence>MEAVIAAAEESVRANGATKTLVVAEDGRYHQGDNNYGGGNNHGGLQASPLRALPRRGNTAREEVPGDGHQSCRCRSNRPAMEQLLAFLRAAPDFEFSVVENTHKIITRIHEPTFEWKKCDVQLPLTRSVSCMVNLQWSESGSSADYYDVYRVGFCAGEGETEEEMATKRCAGTLGDKGLRGEKVFLSADLNVLLDDGLNITGDNRIRASMPSIKFLMGKGAKVVLANHLAAESNSSAVQITRPPRCAIHDAGGPPPREKCEL</sequence>
<dbReference type="GO" id="GO:0006096">
    <property type="term" value="P:glycolytic process"/>
    <property type="evidence" value="ECO:0007669"/>
    <property type="project" value="InterPro"/>
</dbReference>
<dbReference type="PRINTS" id="PR00477">
    <property type="entry name" value="PHGLYCKINASE"/>
</dbReference>
<evidence type="ECO:0000256" key="3">
    <source>
        <dbReference type="ARBA" id="ARBA00013061"/>
    </source>
</evidence>
<dbReference type="OrthoDB" id="784779at2759"/>
<evidence type="ECO:0000256" key="1">
    <source>
        <dbReference type="ARBA" id="ARBA00001946"/>
    </source>
</evidence>
<dbReference type="InterPro" id="IPR001576">
    <property type="entry name" value="Phosphoglycerate_kinase"/>
</dbReference>
<organism evidence="12">
    <name type="scientific">Triticum aestivum</name>
    <name type="common">Wheat</name>
    <dbReference type="NCBI Taxonomy" id="4565"/>
    <lineage>
        <taxon>Eukaryota</taxon>
        <taxon>Viridiplantae</taxon>
        <taxon>Streptophyta</taxon>
        <taxon>Embryophyta</taxon>
        <taxon>Tracheophyta</taxon>
        <taxon>Spermatophyta</taxon>
        <taxon>Magnoliopsida</taxon>
        <taxon>Liliopsida</taxon>
        <taxon>Poales</taxon>
        <taxon>Poaceae</taxon>
        <taxon>BOP clade</taxon>
        <taxon>Pooideae</taxon>
        <taxon>Triticodae</taxon>
        <taxon>Triticeae</taxon>
        <taxon>Triticinae</taxon>
        <taxon>Triticum</taxon>
    </lineage>
</organism>